<evidence type="ECO:0000313" key="2">
    <source>
        <dbReference type="EMBL" id="KAF9455356.1"/>
    </source>
</evidence>
<dbReference type="EMBL" id="MU150737">
    <property type="protein sequence ID" value="KAF9455356.1"/>
    <property type="molecule type" value="Genomic_DNA"/>
</dbReference>
<organism evidence="2 3">
    <name type="scientific">Collybia nuda</name>
    <dbReference type="NCBI Taxonomy" id="64659"/>
    <lineage>
        <taxon>Eukaryota</taxon>
        <taxon>Fungi</taxon>
        <taxon>Dikarya</taxon>
        <taxon>Basidiomycota</taxon>
        <taxon>Agaricomycotina</taxon>
        <taxon>Agaricomycetes</taxon>
        <taxon>Agaricomycetidae</taxon>
        <taxon>Agaricales</taxon>
        <taxon>Tricholomatineae</taxon>
        <taxon>Clitocybaceae</taxon>
        <taxon>Collybia</taxon>
    </lineage>
</organism>
<gene>
    <name evidence="2" type="ORF">BDZ94DRAFT_1278324</name>
</gene>
<dbReference type="Proteomes" id="UP000807353">
    <property type="component" value="Unassembled WGS sequence"/>
</dbReference>
<feature type="region of interest" description="Disordered" evidence="1">
    <location>
        <begin position="61"/>
        <end position="81"/>
    </location>
</feature>
<accession>A0A9P5XTV8</accession>
<dbReference type="OrthoDB" id="415015at2759"/>
<reference evidence="2" key="1">
    <citation type="submission" date="2020-11" db="EMBL/GenBank/DDBJ databases">
        <authorList>
            <consortium name="DOE Joint Genome Institute"/>
            <person name="Ahrendt S."/>
            <person name="Riley R."/>
            <person name="Andreopoulos W."/>
            <person name="Labutti K."/>
            <person name="Pangilinan J."/>
            <person name="Ruiz-Duenas F.J."/>
            <person name="Barrasa J.M."/>
            <person name="Sanchez-Garcia M."/>
            <person name="Camarero S."/>
            <person name="Miyauchi S."/>
            <person name="Serrano A."/>
            <person name="Linde D."/>
            <person name="Babiker R."/>
            <person name="Drula E."/>
            <person name="Ayuso-Fernandez I."/>
            <person name="Pacheco R."/>
            <person name="Padilla G."/>
            <person name="Ferreira P."/>
            <person name="Barriuso J."/>
            <person name="Kellner H."/>
            <person name="Castanera R."/>
            <person name="Alfaro M."/>
            <person name="Ramirez L."/>
            <person name="Pisabarro A.G."/>
            <person name="Kuo A."/>
            <person name="Tritt A."/>
            <person name="Lipzen A."/>
            <person name="He G."/>
            <person name="Yan M."/>
            <person name="Ng V."/>
            <person name="Cullen D."/>
            <person name="Martin F."/>
            <person name="Rosso M.-N."/>
            <person name="Henrissat B."/>
            <person name="Hibbett D."/>
            <person name="Martinez A.T."/>
            <person name="Grigoriev I.V."/>
        </authorList>
    </citation>
    <scope>NUCLEOTIDE SEQUENCE</scope>
    <source>
        <strain evidence="2">CBS 247.69</strain>
    </source>
</reference>
<feature type="region of interest" description="Disordered" evidence="1">
    <location>
        <begin position="110"/>
        <end position="232"/>
    </location>
</feature>
<evidence type="ECO:0000313" key="3">
    <source>
        <dbReference type="Proteomes" id="UP000807353"/>
    </source>
</evidence>
<feature type="compositionally biased region" description="Acidic residues" evidence="1">
    <location>
        <begin position="121"/>
        <end position="147"/>
    </location>
</feature>
<comment type="caution">
    <text evidence="2">The sequence shown here is derived from an EMBL/GenBank/DDBJ whole genome shotgun (WGS) entry which is preliminary data.</text>
</comment>
<feature type="compositionally biased region" description="Basic residues" evidence="1">
    <location>
        <begin position="61"/>
        <end position="72"/>
    </location>
</feature>
<feature type="region of interest" description="Disordered" evidence="1">
    <location>
        <begin position="28"/>
        <end position="49"/>
    </location>
</feature>
<feature type="compositionally biased region" description="Basic residues" evidence="1">
    <location>
        <begin position="212"/>
        <end position="232"/>
    </location>
</feature>
<feature type="compositionally biased region" description="Acidic residues" evidence="1">
    <location>
        <begin position="32"/>
        <end position="48"/>
    </location>
</feature>
<proteinExistence type="predicted"/>
<keyword evidence="3" id="KW-1185">Reference proteome</keyword>
<sequence length="232" mass="25943">MDGKNIADFIDPDIADKLDALEREEEKLQEEGFYDSESDMFDSDDEREAQDAAVALSHKIKSQSIKKSKKNQARLPRTAGLRTLSELTTELTKAGLDPSRIQERAAMLAKLQGAKRKRTEEADEDVDMDGDEDDSDAEEGWMDVDGEEAPKKRVKTNSGAVAVTDRRAPKSDRRMAGMRDEGQANRAVKLRNLGQRPRNMLAKAGEGDRVIKTKMPKHLFAGKRKGGKTQRR</sequence>
<dbReference type="AlphaFoldDB" id="A0A9P5XTV8"/>
<name>A0A9P5XTV8_9AGAR</name>
<evidence type="ECO:0000256" key="1">
    <source>
        <dbReference type="SAM" id="MobiDB-lite"/>
    </source>
</evidence>
<protein>
    <submittedName>
        <fullName evidence="2">Uncharacterized protein</fullName>
    </submittedName>
</protein>
<feature type="compositionally biased region" description="Basic and acidic residues" evidence="1">
    <location>
        <begin position="164"/>
        <end position="183"/>
    </location>
</feature>